<accession>A0A2M7U003</accession>
<evidence type="ECO:0008006" key="4">
    <source>
        <dbReference type="Google" id="ProtNLM"/>
    </source>
</evidence>
<keyword evidence="1" id="KW-0812">Transmembrane</keyword>
<proteinExistence type="predicted"/>
<dbReference type="PANTHER" id="PTHR37953">
    <property type="entry name" value="UPF0127 PROTEIN MJ1496"/>
    <property type="match status" value="1"/>
</dbReference>
<evidence type="ECO:0000313" key="3">
    <source>
        <dbReference type="Proteomes" id="UP000228503"/>
    </source>
</evidence>
<dbReference type="InterPro" id="IPR038695">
    <property type="entry name" value="Saro_0823-like_sf"/>
</dbReference>
<evidence type="ECO:0000313" key="2">
    <source>
        <dbReference type="EMBL" id="PIZ63397.1"/>
    </source>
</evidence>
<comment type="caution">
    <text evidence="2">The sequence shown here is derived from an EMBL/GenBank/DDBJ whole genome shotgun (WGS) entry which is preliminary data.</text>
</comment>
<dbReference type="EMBL" id="PFOB01000023">
    <property type="protein sequence ID" value="PIZ63397.1"/>
    <property type="molecule type" value="Genomic_DNA"/>
</dbReference>
<evidence type="ECO:0000256" key="1">
    <source>
        <dbReference type="SAM" id="Phobius"/>
    </source>
</evidence>
<keyword evidence="1" id="KW-1133">Transmembrane helix</keyword>
<dbReference type="PANTHER" id="PTHR37953:SF1">
    <property type="entry name" value="UPF0127 PROTEIN MJ1496"/>
    <property type="match status" value="1"/>
</dbReference>
<keyword evidence="1" id="KW-0472">Membrane</keyword>
<gene>
    <name evidence="2" type="ORF">COY16_02095</name>
</gene>
<sequence>MINFLRRSSVYIIAIVVVMVGLLLLQIFSSGESDKKKVSNYGLWENYKVENLNIEGTDYKVVVADTPQNREKGLMFVRDRTEEFDGMVFRFQDQETRNFWNKNTFVDLKLYWMLDGEAIGTSDLPSIERSQDIVTVFSPGPADTVVEIIQ</sequence>
<reference evidence="3" key="1">
    <citation type="submission" date="2017-09" db="EMBL/GenBank/DDBJ databases">
        <title>Depth-based differentiation of microbial function through sediment-hosted aquifers and enrichment of novel symbionts in the deep terrestrial subsurface.</title>
        <authorList>
            <person name="Probst A.J."/>
            <person name="Ladd B."/>
            <person name="Jarett J.K."/>
            <person name="Geller-Mcgrath D.E."/>
            <person name="Sieber C.M.K."/>
            <person name="Emerson J.B."/>
            <person name="Anantharaman K."/>
            <person name="Thomas B.C."/>
            <person name="Malmstrom R."/>
            <person name="Stieglmeier M."/>
            <person name="Klingl A."/>
            <person name="Woyke T."/>
            <person name="Ryan C.M."/>
            <person name="Banfield J.F."/>
        </authorList>
    </citation>
    <scope>NUCLEOTIDE SEQUENCE [LARGE SCALE GENOMIC DNA]</scope>
</reference>
<feature type="transmembrane region" description="Helical" evidence="1">
    <location>
        <begin position="9"/>
        <end position="28"/>
    </location>
</feature>
<dbReference type="Pfam" id="PF02643">
    <property type="entry name" value="DUF192"/>
    <property type="match status" value="1"/>
</dbReference>
<dbReference type="AlphaFoldDB" id="A0A2M7U003"/>
<dbReference type="Proteomes" id="UP000228503">
    <property type="component" value="Unassembled WGS sequence"/>
</dbReference>
<name>A0A2M7U003_9BACT</name>
<dbReference type="Gene3D" id="2.60.120.1140">
    <property type="entry name" value="Protein of unknown function DUF192"/>
    <property type="match status" value="1"/>
</dbReference>
<organism evidence="2 3">
    <name type="scientific">Candidatus Roizmanbacteria bacterium CG_4_10_14_0_2_um_filter_39_13</name>
    <dbReference type="NCBI Taxonomy" id="1974825"/>
    <lineage>
        <taxon>Bacteria</taxon>
        <taxon>Candidatus Roizmaniibacteriota</taxon>
    </lineage>
</organism>
<protein>
    <recommendedName>
        <fullName evidence="4">DUF192 domain-containing protein</fullName>
    </recommendedName>
</protein>
<dbReference type="InterPro" id="IPR003795">
    <property type="entry name" value="DUF192"/>
</dbReference>